<dbReference type="Proteomes" id="UP001652432">
    <property type="component" value="Unassembled WGS sequence"/>
</dbReference>
<dbReference type="PANTHER" id="PTHR42855">
    <property type="entry name" value="ABC TRANSPORTER ATP-BINDING SUBUNIT"/>
    <property type="match status" value="1"/>
</dbReference>
<sequence length="612" mass="69324">MNILTASKISRSFGEKTILRDASLYLEEGEKVGIIGINGTGKSTLLKMIAGLEESDSGTITRASHLVISFLPQHPLFPEEQTVIEAVLQKCRESSRSGHTDQELETEAKRMLTRLGVTDFTAKCGILSGGQRKKLALVAALLTRPDLLILDEPTNHLDNDMAEWLEEELKKLPGALIMVTHDRYFLDSVATRIIEIDRGSIYSYDENYSGYLERKAEREEALAAGERKRKTILRKELEWVKRGARARSTKQKARLQRYEELKNREALSAGSQIDIGSSATRLGRTTVEISHLSKAYGDKVLIRDFSYIFLKGDRVGFVGRNGCGKTTLVKLITGRVEPDEGSIVIGQTVKIGCYDQELTEKEMPSEQRVIDYIRDVAEFVQTEEGPVSAAKMLERFLFEGEAQYGLLKKLSGGEKRRLNLLRVLMDSPNVLILDEPTNDLDIETLTILEDYLDSFPGIVIMVSHDRYFLDRCARRIFAFEEGGNIRQYEGGYTDYRDRVQMERGEFSEQTGNSENTGSAGKVKTESGKAWKLPSAKLKFSYKEQREYETIEDDIAALEEKIETLEAGILKAATDFVKLNELTKEKEETEKLLEEKMERWEYLEELAERIAEQ</sequence>
<dbReference type="InterPro" id="IPR032524">
    <property type="entry name" value="ABC_tran_C"/>
</dbReference>
<dbReference type="Pfam" id="PF16326">
    <property type="entry name" value="ABC_tran_CTD"/>
    <property type="match status" value="1"/>
</dbReference>
<proteinExistence type="predicted"/>
<feature type="region of interest" description="Disordered" evidence="4">
    <location>
        <begin position="505"/>
        <end position="524"/>
    </location>
</feature>
<protein>
    <submittedName>
        <fullName evidence="6">ABC-F family ATP-binding cassette domain-containing protein</fullName>
    </submittedName>
</protein>
<feature type="domain" description="ABC transporter" evidence="5">
    <location>
        <begin position="4"/>
        <end position="223"/>
    </location>
</feature>
<dbReference type="PROSITE" id="PS00211">
    <property type="entry name" value="ABC_TRANSPORTER_1"/>
    <property type="match status" value="2"/>
</dbReference>
<evidence type="ECO:0000313" key="7">
    <source>
        <dbReference type="Proteomes" id="UP001652432"/>
    </source>
</evidence>
<keyword evidence="2 6" id="KW-0067">ATP-binding</keyword>
<evidence type="ECO:0000256" key="1">
    <source>
        <dbReference type="ARBA" id="ARBA00022741"/>
    </source>
</evidence>
<organism evidence="6 7">
    <name type="scientific">Suilimivivens aceti</name>
    <dbReference type="NCBI Taxonomy" id="2981774"/>
    <lineage>
        <taxon>Bacteria</taxon>
        <taxon>Bacillati</taxon>
        <taxon>Bacillota</taxon>
        <taxon>Clostridia</taxon>
        <taxon>Lachnospirales</taxon>
        <taxon>Lachnospiraceae</taxon>
        <taxon>Suilimivivens</taxon>
    </lineage>
</organism>
<dbReference type="Pfam" id="PF00005">
    <property type="entry name" value="ABC_tran"/>
    <property type="match status" value="2"/>
</dbReference>
<evidence type="ECO:0000259" key="5">
    <source>
        <dbReference type="PROSITE" id="PS50893"/>
    </source>
</evidence>
<dbReference type="InterPro" id="IPR037118">
    <property type="entry name" value="Val-tRNA_synth_C_sf"/>
</dbReference>
<dbReference type="CDD" id="cd03221">
    <property type="entry name" value="ABCF_EF-3"/>
    <property type="match status" value="2"/>
</dbReference>
<keyword evidence="7" id="KW-1185">Reference proteome</keyword>
<dbReference type="InterPro" id="IPR017871">
    <property type="entry name" value="ABC_transporter-like_CS"/>
</dbReference>
<evidence type="ECO:0000256" key="4">
    <source>
        <dbReference type="SAM" id="MobiDB-lite"/>
    </source>
</evidence>
<dbReference type="InterPro" id="IPR003439">
    <property type="entry name" value="ABC_transporter-like_ATP-bd"/>
</dbReference>
<dbReference type="Gene3D" id="3.40.50.300">
    <property type="entry name" value="P-loop containing nucleotide triphosphate hydrolases"/>
    <property type="match status" value="2"/>
</dbReference>
<dbReference type="GO" id="GO:0005524">
    <property type="term" value="F:ATP binding"/>
    <property type="evidence" value="ECO:0007669"/>
    <property type="project" value="UniProtKB-KW"/>
</dbReference>
<dbReference type="InterPro" id="IPR051309">
    <property type="entry name" value="ABCF_ATPase"/>
</dbReference>
<dbReference type="InterPro" id="IPR003593">
    <property type="entry name" value="AAA+_ATPase"/>
</dbReference>
<dbReference type="SUPFAM" id="SSF52540">
    <property type="entry name" value="P-loop containing nucleoside triphosphate hydrolases"/>
    <property type="match status" value="2"/>
</dbReference>
<keyword evidence="3" id="KW-0175">Coiled coil</keyword>
<dbReference type="SMART" id="SM00382">
    <property type="entry name" value="AAA"/>
    <property type="match status" value="2"/>
</dbReference>
<feature type="domain" description="ABC transporter" evidence="5">
    <location>
        <begin position="287"/>
        <end position="506"/>
    </location>
</feature>
<dbReference type="PROSITE" id="PS50893">
    <property type="entry name" value="ABC_TRANSPORTER_2"/>
    <property type="match status" value="2"/>
</dbReference>
<feature type="coiled-coil region" evidence="3">
    <location>
        <begin position="540"/>
        <end position="598"/>
    </location>
</feature>
<gene>
    <name evidence="6" type="ORF">OCV77_13090</name>
</gene>
<name>A0ABT2T570_9FIRM</name>
<evidence type="ECO:0000256" key="3">
    <source>
        <dbReference type="SAM" id="Coils"/>
    </source>
</evidence>
<keyword evidence="1" id="KW-0547">Nucleotide-binding</keyword>
<dbReference type="InterPro" id="IPR027417">
    <property type="entry name" value="P-loop_NTPase"/>
</dbReference>
<feature type="compositionally biased region" description="Polar residues" evidence="4">
    <location>
        <begin position="507"/>
        <end position="518"/>
    </location>
</feature>
<accession>A0ABT2T570</accession>
<dbReference type="InterPro" id="IPR032781">
    <property type="entry name" value="ABC_tran_Xtn"/>
</dbReference>
<dbReference type="Gene3D" id="1.10.287.380">
    <property type="entry name" value="Valyl-tRNA synthetase, C-terminal domain"/>
    <property type="match status" value="1"/>
</dbReference>
<dbReference type="PANTHER" id="PTHR42855:SF1">
    <property type="entry name" value="ABC TRANSPORTER DOMAIN-CONTAINING PROTEIN"/>
    <property type="match status" value="1"/>
</dbReference>
<dbReference type="EMBL" id="JAOQKJ010000011">
    <property type="protein sequence ID" value="MCU6745411.1"/>
    <property type="molecule type" value="Genomic_DNA"/>
</dbReference>
<dbReference type="Pfam" id="PF12848">
    <property type="entry name" value="ABC_tran_Xtn"/>
    <property type="match status" value="1"/>
</dbReference>
<dbReference type="RefSeq" id="WP_262575454.1">
    <property type="nucleotide sequence ID" value="NZ_JAOQKJ010000011.1"/>
</dbReference>
<reference evidence="6 7" key="1">
    <citation type="journal article" date="2021" name="ISME Commun">
        <title>Automated analysis of genomic sequences facilitates high-throughput and comprehensive description of bacteria.</title>
        <authorList>
            <person name="Hitch T.C.A."/>
        </authorList>
    </citation>
    <scope>NUCLEOTIDE SEQUENCE [LARGE SCALE GENOMIC DNA]</scope>
    <source>
        <strain evidence="6 7">Sanger_18</strain>
    </source>
</reference>
<evidence type="ECO:0000256" key="2">
    <source>
        <dbReference type="ARBA" id="ARBA00022840"/>
    </source>
</evidence>
<comment type="caution">
    <text evidence="6">The sequence shown here is derived from an EMBL/GenBank/DDBJ whole genome shotgun (WGS) entry which is preliminary data.</text>
</comment>
<evidence type="ECO:0000313" key="6">
    <source>
        <dbReference type="EMBL" id="MCU6745411.1"/>
    </source>
</evidence>